<evidence type="ECO:0000313" key="3">
    <source>
        <dbReference type="Proteomes" id="UP000219514"/>
    </source>
</evidence>
<name>A0A285EGJ5_9ACTN</name>
<organism evidence="2 3">
    <name type="scientific">Geodermatophilus sabuli</name>
    <dbReference type="NCBI Taxonomy" id="1564158"/>
    <lineage>
        <taxon>Bacteria</taxon>
        <taxon>Bacillati</taxon>
        <taxon>Actinomycetota</taxon>
        <taxon>Actinomycetes</taxon>
        <taxon>Geodermatophilales</taxon>
        <taxon>Geodermatophilaceae</taxon>
        <taxon>Geodermatophilus</taxon>
    </lineage>
</organism>
<evidence type="ECO:0000313" key="2">
    <source>
        <dbReference type="EMBL" id="SNX98262.1"/>
    </source>
</evidence>
<proteinExistence type="predicted"/>
<feature type="region of interest" description="Disordered" evidence="1">
    <location>
        <begin position="1"/>
        <end position="26"/>
    </location>
</feature>
<gene>
    <name evidence="2" type="ORF">SAMN06893097_11043</name>
</gene>
<accession>A0A285EGJ5</accession>
<dbReference type="EMBL" id="OBDO01000010">
    <property type="protein sequence ID" value="SNX98262.1"/>
    <property type="molecule type" value="Genomic_DNA"/>
</dbReference>
<reference evidence="2 3" key="1">
    <citation type="submission" date="2017-09" db="EMBL/GenBank/DDBJ databases">
        <authorList>
            <person name="Ehlers B."/>
            <person name="Leendertz F.H."/>
        </authorList>
    </citation>
    <scope>NUCLEOTIDE SEQUENCE [LARGE SCALE GENOMIC DNA]</scope>
    <source>
        <strain evidence="2 3">DSM 46844</strain>
    </source>
</reference>
<sequence length="316" mass="32046">MTRRTGSDGTGPATTGRRTGAGGPPDGILAGVTSALRPAALALLLLLCACAQRGGDAGAPRAPAPGDPGRPVLLIEHVGGFVTPEMLASRLPLVGVYADGRVIAQGPVPAIYPGPALPNLQVWQLDADGVRTVVDRAVAAGVTDTGDLGSPPLADAPATRFTLVTEEGTSVREVQSLLELPDDGGLTPEQRAVRGELMGLIDVLGSPDASLRAAGPVSYRPSAVAAVVAEYAAAPEPELVQPDSPWPGPALPGEPLEERLGLSCVVARGADADAVLDAAGRANALTPWLAADGSRWALTLRPLLPHESGCGDLRGQ</sequence>
<dbReference type="Proteomes" id="UP000219514">
    <property type="component" value="Unassembled WGS sequence"/>
</dbReference>
<evidence type="ECO:0000256" key="1">
    <source>
        <dbReference type="SAM" id="MobiDB-lite"/>
    </source>
</evidence>
<keyword evidence="3" id="KW-1185">Reference proteome</keyword>
<dbReference type="AlphaFoldDB" id="A0A285EGJ5"/>
<protein>
    <submittedName>
        <fullName evidence="2">Uncharacterized protein</fullName>
    </submittedName>
</protein>